<gene>
    <name evidence="1" type="ORF">J1N35_028783</name>
</gene>
<sequence length="103" mass="11587">MIYNSTKLKKDHKQKGLMFVDINITGQMSVPVYMGTYNLFISKKVVGKLGLSISKSTKKIKTMNSKSVSIVGAAQLVELQINEWKGKKDFEVIHLDDYDSCLV</sequence>
<comment type="caution">
    <text evidence="1">The sequence shown here is derived from an EMBL/GenBank/DDBJ whole genome shotgun (WGS) entry which is preliminary data.</text>
</comment>
<keyword evidence="2" id="KW-1185">Reference proteome</keyword>
<dbReference type="OrthoDB" id="1939491at2759"/>
<organism evidence="1 2">
    <name type="scientific">Gossypium stocksii</name>
    <dbReference type="NCBI Taxonomy" id="47602"/>
    <lineage>
        <taxon>Eukaryota</taxon>
        <taxon>Viridiplantae</taxon>
        <taxon>Streptophyta</taxon>
        <taxon>Embryophyta</taxon>
        <taxon>Tracheophyta</taxon>
        <taxon>Spermatophyta</taxon>
        <taxon>Magnoliopsida</taxon>
        <taxon>eudicotyledons</taxon>
        <taxon>Gunneridae</taxon>
        <taxon>Pentapetalae</taxon>
        <taxon>rosids</taxon>
        <taxon>malvids</taxon>
        <taxon>Malvales</taxon>
        <taxon>Malvaceae</taxon>
        <taxon>Malvoideae</taxon>
        <taxon>Gossypium</taxon>
    </lineage>
</organism>
<dbReference type="AlphaFoldDB" id="A0A9D3UWK6"/>
<protein>
    <submittedName>
        <fullName evidence="1">Uncharacterized protein</fullName>
    </submittedName>
</protein>
<name>A0A9D3UWK6_9ROSI</name>
<dbReference type="EMBL" id="JAIQCV010000009">
    <property type="protein sequence ID" value="KAH1063796.1"/>
    <property type="molecule type" value="Genomic_DNA"/>
</dbReference>
<dbReference type="InterPro" id="IPR021109">
    <property type="entry name" value="Peptidase_aspartic_dom_sf"/>
</dbReference>
<reference evidence="1 2" key="1">
    <citation type="journal article" date="2021" name="Plant Biotechnol. J.">
        <title>Multi-omics assisted identification of the key and species-specific regulatory components of drought-tolerant mechanisms in Gossypium stocksii.</title>
        <authorList>
            <person name="Yu D."/>
            <person name="Ke L."/>
            <person name="Zhang D."/>
            <person name="Wu Y."/>
            <person name="Sun Y."/>
            <person name="Mei J."/>
            <person name="Sun J."/>
            <person name="Sun Y."/>
        </authorList>
    </citation>
    <scope>NUCLEOTIDE SEQUENCE [LARGE SCALE GENOMIC DNA]</scope>
    <source>
        <strain evidence="2">cv. E1</strain>
        <tissue evidence="1">Leaf</tissue>
    </source>
</reference>
<dbReference type="Gene3D" id="2.40.70.10">
    <property type="entry name" value="Acid Proteases"/>
    <property type="match status" value="1"/>
</dbReference>
<accession>A0A9D3UWK6</accession>
<evidence type="ECO:0000313" key="1">
    <source>
        <dbReference type="EMBL" id="KAH1063796.1"/>
    </source>
</evidence>
<proteinExistence type="predicted"/>
<evidence type="ECO:0000313" key="2">
    <source>
        <dbReference type="Proteomes" id="UP000828251"/>
    </source>
</evidence>
<dbReference type="Proteomes" id="UP000828251">
    <property type="component" value="Unassembled WGS sequence"/>
</dbReference>